<name>A0A370C427_ASPNG</name>
<evidence type="ECO:0000313" key="1">
    <source>
        <dbReference type="EMBL" id="RDH22625.1"/>
    </source>
</evidence>
<dbReference type="Proteomes" id="UP000253845">
    <property type="component" value="Unassembled WGS sequence"/>
</dbReference>
<dbReference type="VEuPathDB" id="FungiDB:M747DRAFT_181242"/>
<protein>
    <submittedName>
        <fullName evidence="1">Uncharacterized protein</fullName>
    </submittedName>
</protein>
<proteinExistence type="predicted"/>
<evidence type="ECO:0000313" key="2">
    <source>
        <dbReference type="Proteomes" id="UP000253845"/>
    </source>
</evidence>
<dbReference type="AlphaFoldDB" id="A0A370C427"/>
<sequence length="121" mass="13382">MGSRVANVGINLGGRLLGWRVRCDEAVSEIERMQTVVFWRLRTREKTGDSAVIAELQLAFWPQVSPVTPRPICHVSLPRASTPQRRASHASGQEFGWLGIPSLHSPFGLPDGSLSRMQSHP</sequence>
<dbReference type="EMBL" id="KZ851907">
    <property type="protein sequence ID" value="RDH22625.1"/>
    <property type="molecule type" value="Genomic_DNA"/>
</dbReference>
<accession>A0A370C427</accession>
<organism evidence="1 2">
    <name type="scientific">Aspergillus niger ATCC 13496</name>
    <dbReference type="NCBI Taxonomy" id="1353008"/>
    <lineage>
        <taxon>Eukaryota</taxon>
        <taxon>Fungi</taxon>
        <taxon>Dikarya</taxon>
        <taxon>Ascomycota</taxon>
        <taxon>Pezizomycotina</taxon>
        <taxon>Eurotiomycetes</taxon>
        <taxon>Eurotiomycetidae</taxon>
        <taxon>Eurotiales</taxon>
        <taxon>Aspergillaceae</taxon>
        <taxon>Aspergillus</taxon>
        <taxon>Aspergillus subgen. Circumdati</taxon>
    </lineage>
</organism>
<gene>
    <name evidence="1" type="ORF">M747DRAFT_181242</name>
</gene>
<reference evidence="1 2" key="1">
    <citation type="submission" date="2018-07" db="EMBL/GenBank/DDBJ databases">
        <title>Section-level genome sequencing of Aspergillus section Nigri to investigate inter- and intra-species variation.</title>
        <authorList>
            <consortium name="DOE Joint Genome Institute"/>
            <person name="Vesth T.C."/>
            <person name="Nybo J.L."/>
            <person name="Theobald S."/>
            <person name="Frisvad J.C."/>
            <person name="Larsen T.O."/>
            <person name="Nielsen K.F."/>
            <person name="Hoof J.B."/>
            <person name="Brandl J."/>
            <person name="Salamov A."/>
            <person name="Riley R."/>
            <person name="Gladden J.M."/>
            <person name="Phatale P."/>
            <person name="Nielsen M.T."/>
            <person name="Lyhne E.K."/>
            <person name="Kogle M.E."/>
            <person name="Strasser K."/>
            <person name="McDonnell E."/>
            <person name="Barry K."/>
            <person name="Clum A."/>
            <person name="Chen C."/>
            <person name="Nolan M."/>
            <person name="Sandor L."/>
            <person name="Kuo A."/>
            <person name="Lipzen A."/>
            <person name="Hainaut M."/>
            <person name="Drula E."/>
            <person name="Tsang A."/>
            <person name="Magnuson J.K."/>
            <person name="Henrissat B."/>
            <person name="Wiebenga A."/>
            <person name="Simmons B.A."/>
            <person name="Makela M.R."/>
            <person name="De vries R.P."/>
            <person name="Grigoriev I.V."/>
            <person name="Mortensen U.H."/>
            <person name="Baker S.E."/>
            <person name="Andersen M.R."/>
        </authorList>
    </citation>
    <scope>NUCLEOTIDE SEQUENCE [LARGE SCALE GENOMIC DNA]</scope>
    <source>
        <strain evidence="1 2">ATCC 13496</strain>
    </source>
</reference>